<dbReference type="AlphaFoldDB" id="A0AA36F1P3"/>
<dbReference type="EMBL" id="OX597817">
    <property type="protein sequence ID" value="CAI9721177.1"/>
    <property type="molecule type" value="Genomic_DNA"/>
</dbReference>
<evidence type="ECO:0000259" key="3">
    <source>
        <dbReference type="Pfam" id="PF13733"/>
    </source>
</evidence>
<dbReference type="Proteomes" id="UP001162480">
    <property type="component" value="Chromosome 4"/>
</dbReference>
<dbReference type="InterPro" id="IPR029044">
    <property type="entry name" value="Nucleotide-diphossugar_trans"/>
</dbReference>
<dbReference type="GO" id="GO:0033842">
    <property type="term" value="F:N-acetyl-beta-glucosaminyl-derivative 4-beta-N-acetylgalactosaminyltransferase activity"/>
    <property type="evidence" value="ECO:0007669"/>
    <property type="project" value="TreeGrafter"/>
</dbReference>
<organism evidence="4 5">
    <name type="scientific">Octopus vulgaris</name>
    <name type="common">Common octopus</name>
    <dbReference type="NCBI Taxonomy" id="6645"/>
    <lineage>
        <taxon>Eukaryota</taxon>
        <taxon>Metazoa</taxon>
        <taxon>Spiralia</taxon>
        <taxon>Lophotrochozoa</taxon>
        <taxon>Mollusca</taxon>
        <taxon>Cephalopoda</taxon>
        <taxon>Coleoidea</taxon>
        <taxon>Octopodiformes</taxon>
        <taxon>Octopoda</taxon>
        <taxon>Incirrata</taxon>
        <taxon>Octopodidae</taxon>
        <taxon>Octopus</taxon>
    </lineage>
</organism>
<feature type="region of interest" description="Disordered" evidence="2">
    <location>
        <begin position="45"/>
        <end position="183"/>
    </location>
</feature>
<dbReference type="Pfam" id="PF13733">
    <property type="entry name" value="Glyco_transf_7N"/>
    <property type="match status" value="1"/>
</dbReference>
<evidence type="ECO:0000313" key="4">
    <source>
        <dbReference type="EMBL" id="CAI9721177.1"/>
    </source>
</evidence>
<comment type="similarity">
    <text evidence="1">Belongs to the glycosyltransferase 7 family.</text>
</comment>
<feature type="domain" description="Galactosyltransferase N-terminal" evidence="3">
    <location>
        <begin position="217"/>
        <end position="305"/>
    </location>
</feature>
<dbReference type="GO" id="GO:0005975">
    <property type="term" value="P:carbohydrate metabolic process"/>
    <property type="evidence" value="ECO:0007669"/>
    <property type="project" value="InterPro"/>
</dbReference>
<feature type="compositionally biased region" description="Polar residues" evidence="2">
    <location>
        <begin position="85"/>
        <end position="116"/>
    </location>
</feature>
<dbReference type="SUPFAM" id="SSF53448">
    <property type="entry name" value="Nucleotide-diphospho-sugar transferases"/>
    <property type="match status" value="1"/>
</dbReference>
<feature type="compositionally biased region" description="Low complexity" evidence="2">
    <location>
        <begin position="144"/>
        <end position="178"/>
    </location>
</feature>
<gene>
    <name evidence="4" type="ORF">OCTVUL_1B024101</name>
</gene>
<keyword evidence="1" id="KW-0325">Glycoprotein</keyword>
<keyword evidence="1" id="KW-0328">Glycosyltransferase</keyword>
<accession>A0AA36F1P3</accession>
<dbReference type="InterPro" id="IPR003859">
    <property type="entry name" value="Galactosyl_T"/>
</dbReference>
<dbReference type="Gene3D" id="3.90.550.10">
    <property type="entry name" value="Spore Coat Polysaccharide Biosynthesis Protein SpsA, Chain A"/>
    <property type="match status" value="1"/>
</dbReference>
<reference evidence="4" key="1">
    <citation type="submission" date="2023-08" db="EMBL/GenBank/DDBJ databases">
        <authorList>
            <person name="Alioto T."/>
            <person name="Alioto T."/>
            <person name="Gomez Garrido J."/>
        </authorList>
    </citation>
    <scope>NUCLEOTIDE SEQUENCE</scope>
</reference>
<feature type="compositionally biased region" description="Low complexity" evidence="2">
    <location>
        <begin position="55"/>
        <end position="72"/>
    </location>
</feature>
<keyword evidence="1" id="KW-0735">Signal-anchor</keyword>
<dbReference type="PANTHER" id="PTHR19300">
    <property type="entry name" value="BETA-1,4-GALACTOSYLTRANSFERASE"/>
    <property type="match status" value="1"/>
</dbReference>
<dbReference type="EC" id="2.4.1.-" evidence="1"/>
<comment type="pathway">
    <text evidence="1">Protein modification; protein glycosylation.</text>
</comment>
<comment type="function">
    <text evidence="1">Catalyses the transfer of galactose onto proteins or lipids.</text>
</comment>
<dbReference type="PANTHER" id="PTHR19300:SF57">
    <property type="entry name" value="BETA-1,4-N-ACETYLGALACTOSAMINYLTRANSFERASE"/>
    <property type="match status" value="1"/>
</dbReference>
<keyword evidence="5" id="KW-1185">Reference proteome</keyword>
<dbReference type="GO" id="GO:0006688">
    <property type="term" value="P:glycosphingolipid biosynthetic process"/>
    <property type="evidence" value="ECO:0007669"/>
    <property type="project" value="TreeGrafter"/>
</dbReference>
<protein>
    <recommendedName>
        <fullName evidence="1">Beta-1,4-galactosyltransferase</fullName>
        <ecNumber evidence="1">2.4.1.-</ecNumber>
    </recommendedName>
</protein>
<name>A0AA36F1P3_OCTVU</name>
<dbReference type="GO" id="GO:0008378">
    <property type="term" value="F:galactosyltransferase activity"/>
    <property type="evidence" value="ECO:0007669"/>
    <property type="project" value="TreeGrafter"/>
</dbReference>
<proteinExistence type="inferred from homology"/>
<dbReference type="GO" id="GO:0005794">
    <property type="term" value="C:Golgi apparatus"/>
    <property type="evidence" value="ECO:0007669"/>
    <property type="project" value="TreeGrafter"/>
</dbReference>
<evidence type="ECO:0000256" key="2">
    <source>
        <dbReference type="SAM" id="MobiDB-lite"/>
    </source>
</evidence>
<evidence type="ECO:0000313" key="5">
    <source>
        <dbReference type="Proteomes" id="UP001162480"/>
    </source>
</evidence>
<dbReference type="GO" id="GO:0016020">
    <property type="term" value="C:membrane"/>
    <property type="evidence" value="ECO:0007669"/>
    <property type="project" value="GOC"/>
</dbReference>
<evidence type="ECO:0000256" key="1">
    <source>
        <dbReference type="RuleBase" id="RU368121"/>
    </source>
</evidence>
<keyword evidence="1" id="KW-0812">Transmembrane</keyword>
<dbReference type="InterPro" id="IPR027995">
    <property type="entry name" value="Galactosyl_T_N"/>
</dbReference>
<keyword evidence="1" id="KW-0808">Transferase</keyword>
<sequence length="308" mass="34530">MFGFSSESEKLLNEIYVSRISSLIRQTSSMSKRLAHNTQNFTVTTNKIHKKSSELSDISSSSGSSSSNNNKNNNKDNKSDRLLNSGESQKSSQNFGSKSNKSTGRNSINKNTNNAGALSGLRTEMHTNTNISKTNRKVGEKNKNTNTQNNSNNNNNNNNNSSQSNNNNNNNNNNGNSSLTSRSDLDRIYDNMNGIKQRLMERPGNNTNGSSGVAQYCPEVPPDLQGKMLVNFNLTGEIKVNNIKLMNPALRSGGSWKPAHCISRHRVAIIIPYRDRHQHLLTLLYHLLPMLRRQQLDFRIFVVEQLFR</sequence>